<keyword evidence="2" id="KW-1185">Reference proteome</keyword>
<evidence type="ECO:0000313" key="1">
    <source>
        <dbReference type="EMBL" id="KAH7261869.1"/>
    </source>
</evidence>
<dbReference type="Proteomes" id="UP000813427">
    <property type="component" value="Unassembled WGS sequence"/>
</dbReference>
<evidence type="ECO:0000313" key="2">
    <source>
        <dbReference type="Proteomes" id="UP000813427"/>
    </source>
</evidence>
<dbReference type="AlphaFoldDB" id="A0A8K0WH22"/>
<feature type="non-terminal residue" evidence="1">
    <location>
        <position position="1"/>
    </location>
</feature>
<protein>
    <submittedName>
        <fullName evidence="1">Uncharacterized protein</fullName>
    </submittedName>
</protein>
<dbReference type="EMBL" id="JAGPXF010000001">
    <property type="protein sequence ID" value="KAH7261869.1"/>
    <property type="molecule type" value="Genomic_DNA"/>
</dbReference>
<proteinExistence type="predicted"/>
<name>A0A8K0WH22_9HYPO</name>
<reference evidence="1" key="1">
    <citation type="journal article" date="2021" name="Nat. Commun.">
        <title>Genetic determinants of endophytism in the Arabidopsis root mycobiome.</title>
        <authorList>
            <person name="Mesny F."/>
            <person name="Miyauchi S."/>
            <person name="Thiergart T."/>
            <person name="Pickel B."/>
            <person name="Atanasova L."/>
            <person name="Karlsson M."/>
            <person name="Huettel B."/>
            <person name="Barry K.W."/>
            <person name="Haridas S."/>
            <person name="Chen C."/>
            <person name="Bauer D."/>
            <person name="Andreopoulos W."/>
            <person name="Pangilinan J."/>
            <person name="LaButti K."/>
            <person name="Riley R."/>
            <person name="Lipzen A."/>
            <person name="Clum A."/>
            <person name="Drula E."/>
            <person name="Henrissat B."/>
            <person name="Kohler A."/>
            <person name="Grigoriev I.V."/>
            <person name="Martin F.M."/>
            <person name="Hacquard S."/>
        </authorList>
    </citation>
    <scope>NUCLEOTIDE SEQUENCE</scope>
    <source>
        <strain evidence="1">MPI-SDFR-AT-0068</strain>
    </source>
</reference>
<gene>
    <name evidence="1" type="ORF">BKA59DRAFT_462000</name>
</gene>
<accession>A0A8K0WH22</accession>
<sequence length="191" mass="22457">MDRDYELAYFHYGPQVHKDLRIGSSWHQLTMAPGRYFTAFDRGPNPYGPGPEVTDPKYQGCHLRPWIVEAPFNSVEIFEAILKPDKPLRVHKTKLVHRHRASVANSSTFHGQRGLIARQRRYAEYARFQGRLEQDREVSFVCLPARDYDKILDAVKPFYYPLYLVHLSIPWRDKLRFLSGLIPYQRRGPRS</sequence>
<comment type="caution">
    <text evidence="1">The sequence shown here is derived from an EMBL/GenBank/DDBJ whole genome shotgun (WGS) entry which is preliminary data.</text>
</comment>
<dbReference type="OrthoDB" id="5141760at2759"/>
<organism evidence="1 2">
    <name type="scientific">Fusarium tricinctum</name>
    <dbReference type="NCBI Taxonomy" id="61284"/>
    <lineage>
        <taxon>Eukaryota</taxon>
        <taxon>Fungi</taxon>
        <taxon>Dikarya</taxon>
        <taxon>Ascomycota</taxon>
        <taxon>Pezizomycotina</taxon>
        <taxon>Sordariomycetes</taxon>
        <taxon>Hypocreomycetidae</taxon>
        <taxon>Hypocreales</taxon>
        <taxon>Nectriaceae</taxon>
        <taxon>Fusarium</taxon>
        <taxon>Fusarium tricinctum species complex</taxon>
    </lineage>
</organism>